<accession>V4QHP5</accession>
<dbReference type="Proteomes" id="UP000017822">
    <property type="component" value="Unassembled WGS sequence"/>
</dbReference>
<comment type="caution">
    <text evidence="1">The sequence shown here is derived from an EMBL/GenBank/DDBJ whole genome shotgun (WGS) entry which is preliminary data.</text>
</comment>
<protein>
    <submittedName>
        <fullName evidence="1">Uncharacterized protein</fullName>
    </submittedName>
</protein>
<reference evidence="1 3" key="1">
    <citation type="submission" date="2013-07" db="EMBL/GenBank/DDBJ databases">
        <authorList>
            <person name="Schaap P.J."/>
            <person name="Mehboob F."/>
            <person name="Oosterkamp M.J."/>
            <person name="de Vos W.M."/>
            <person name="Stams A.J.M."/>
            <person name="Koehorst J.J."/>
        </authorList>
    </citation>
    <scope>NUCLEOTIDE SEQUENCE [LARGE SCALE GENOMIC DNA]</scope>
    <source>
        <strain evidence="1 3">AW-1</strain>
    </source>
</reference>
<dbReference type="AlphaFoldDB" id="V4QHP5"/>
<dbReference type="EMBL" id="AOFQ01000004">
    <property type="protein sequence ID" value="ESR01331.1"/>
    <property type="molecule type" value="Genomic_DNA"/>
</dbReference>
<proteinExistence type="predicted"/>
<gene>
    <name evidence="1" type="ORF">F753_01255</name>
    <name evidence="2" type="ORF">F753_01325</name>
</gene>
<organism evidence="1 3">
    <name type="scientific">Stutzerimonas chloritidismutans AW-1</name>
    <dbReference type="NCBI Taxonomy" id="1263865"/>
    <lineage>
        <taxon>Bacteria</taxon>
        <taxon>Pseudomonadati</taxon>
        <taxon>Pseudomonadota</taxon>
        <taxon>Gammaproteobacteria</taxon>
        <taxon>Pseudomonadales</taxon>
        <taxon>Pseudomonadaceae</taxon>
        <taxon>Stutzerimonas</taxon>
    </lineage>
</organism>
<evidence type="ECO:0000313" key="1">
    <source>
        <dbReference type="EMBL" id="ESR01318.1"/>
    </source>
</evidence>
<evidence type="ECO:0000313" key="2">
    <source>
        <dbReference type="EMBL" id="ESR01331.1"/>
    </source>
</evidence>
<name>V4QHP5_STUCH</name>
<dbReference type="EMBL" id="AOFQ01000004">
    <property type="protein sequence ID" value="ESR01318.1"/>
    <property type="molecule type" value="Genomic_DNA"/>
</dbReference>
<sequence>MTLFLKSEDSIEISLLMDRLEKEVKHFPSTPTQERYLFYLQILIAHYH</sequence>
<evidence type="ECO:0000313" key="3">
    <source>
        <dbReference type="Proteomes" id="UP000017822"/>
    </source>
</evidence>